<reference evidence="1 2" key="1">
    <citation type="journal article" name="Sci. Rep.">
        <title>Genome-scale phylogenetic analyses confirm Olpidium as the closest living zoosporic fungus to the non-flagellated, terrestrial fungi.</title>
        <authorList>
            <person name="Chang Y."/>
            <person name="Rochon D."/>
            <person name="Sekimoto S."/>
            <person name="Wang Y."/>
            <person name="Chovatia M."/>
            <person name="Sandor L."/>
            <person name="Salamov A."/>
            <person name="Grigoriev I.V."/>
            <person name="Stajich J.E."/>
            <person name="Spatafora J.W."/>
        </authorList>
    </citation>
    <scope>NUCLEOTIDE SEQUENCE [LARGE SCALE GENOMIC DNA]</scope>
    <source>
        <strain evidence="1">S191</strain>
    </source>
</reference>
<protein>
    <submittedName>
        <fullName evidence="1">Uncharacterized protein</fullName>
    </submittedName>
</protein>
<dbReference type="CDD" id="cd09272">
    <property type="entry name" value="RNase_HI_RT_Ty1"/>
    <property type="match status" value="1"/>
</dbReference>
<gene>
    <name evidence="1" type="ORF">BJ554DRAFT_812</name>
</gene>
<name>A0A8H7ZTH3_9FUNG</name>
<dbReference type="EMBL" id="JAEFCI010007768">
    <property type="protein sequence ID" value="KAG5458882.1"/>
    <property type="molecule type" value="Genomic_DNA"/>
</dbReference>
<dbReference type="AlphaFoldDB" id="A0A8H7ZTH3"/>
<comment type="caution">
    <text evidence="1">The sequence shown here is derived from an EMBL/GenBank/DDBJ whole genome shotgun (WGS) entry which is preliminary data.</text>
</comment>
<evidence type="ECO:0000313" key="1">
    <source>
        <dbReference type="EMBL" id="KAG5458882.1"/>
    </source>
</evidence>
<organism evidence="1 2">
    <name type="scientific">Olpidium bornovanus</name>
    <dbReference type="NCBI Taxonomy" id="278681"/>
    <lineage>
        <taxon>Eukaryota</taxon>
        <taxon>Fungi</taxon>
        <taxon>Fungi incertae sedis</taxon>
        <taxon>Olpidiomycota</taxon>
        <taxon>Olpidiomycotina</taxon>
        <taxon>Olpidiomycetes</taxon>
        <taxon>Olpidiales</taxon>
        <taxon>Olpidiaceae</taxon>
        <taxon>Olpidium</taxon>
    </lineage>
</organism>
<keyword evidence="2" id="KW-1185">Reference proteome</keyword>
<accession>A0A8H7ZTH3</accession>
<evidence type="ECO:0000313" key="2">
    <source>
        <dbReference type="Proteomes" id="UP000673691"/>
    </source>
</evidence>
<dbReference type="Proteomes" id="UP000673691">
    <property type="component" value="Unassembled WGS sequence"/>
</dbReference>
<sequence>MLAEVLRNPSTYHDAMKRSEAVHWQEAMKKEIDTLQSFPAWELVQWPYPKCRVTRASTTGVVIQYAGGPVSWRSAKQQCVATSPCEAEFIAGSAAAQEVRWLCANYQRDRTADCRQAGRIKD</sequence>
<proteinExistence type="predicted"/>
<dbReference type="OrthoDB" id="3799035at2759"/>